<keyword evidence="4" id="KW-0488">Methylation</keyword>
<feature type="transmembrane region" description="Helical" evidence="11">
    <location>
        <begin position="21"/>
        <end position="43"/>
    </location>
</feature>
<dbReference type="EMBL" id="CP036422">
    <property type="protein sequence ID" value="QFU76996.1"/>
    <property type="molecule type" value="Genomic_DNA"/>
</dbReference>
<evidence type="ECO:0000256" key="6">
    <source>
        <dbReference type="ARBA" id="ARBA00022692"/>
    </source>
</evidence>
<keyword evidence="6 11" id="KW-0812">Transmembrane</keyword>
<accession>A0A5P9NNC6</accession>
<comment type="similarity">
    <text evidence="9">Belongs to the GSP H family.</text>
</comment>
<dbReference type="KEGG" id="halc:EY643_15810"/>
<organism evidence="13 14">
    <name type="scientific">Halioglobus maricola</name>
    <dbReference type="NCBI Taxonomy" id="2601894"/>
    <lineage>
        <taxon>Bacteria</taxon>
        <taxon>Pseudomonadati</taxon>
        <taxon>Pseudomonadota</taxon>
        <taxon>Gammaproteobacteria</taxon>
        <taxon>Cellvibrionales</taxon>
        <taxon>Halieaceae</taxon>
        <taxon>Halioglobus</taxon>
    </lineage>
</organism>
<dbReference type="SUPFAM" id="SSF54523">
    <property type="entry name" value="Pili subunits"/>
    <property type="match status" value="1"/>
</dbReference>
<keyword evidence="8 11" id="KW-0472">Membrane</keyword>
<reference evidence="13 14" key="1">
    <citation type="submission" date="2019-02" db="EMBL/GenBank/DDBJ databases">
        <authorList>
            <person name="Li S.-H."/>
        </authorList>
    </citation>
    <scope>NUCLEOTIDE SEQUENCE [LARGE SCALE GENOMIC DNA]</scope>
    <source>
        <strain evidence="13 14">IMCC14385</strain>
    </source>
</reference>
<dbReference type="RefSeq" id="WP_153240138.1">
    <property type="nucleotide sequence ID" value="NZ_CP036422.1"/>
</dbReference>
<comment type="subcellular location">
    <subcellularLocation>
        <location evidence="1">Cell inner membrane</location>
        <topology evidence="1">Single-pass membrane protein</topology>
    </subcellularLocation>
</comment>
<dbReference type="OrthoDB" id="6039229at2"/>
<keyword evidence="14" id="KW-1185">Reference proteome</keyword>
<dbReference type="AlphaFoldDB" id="A0A5P9NNC6"/>
<dbReference type="InterPro" id="IPR045584">
    <property type="entry name" value="Pilin-like"/>
</dbReference>
<gene>
    <name evidence="13" type="ORF">EY643_15810</name>
</gene>
<dbReference type="PROSITE" id="PS00409">
    <property type="entry name" value="PROKAR_NTER_METHYL"/>
    <property type="match status" value="1"/>
</dbReference>
<sequence length="199" mass="21531">MLELQRQKNTPTAARSEGFTLIELMVVLAVLAALLLVAAPGLADLIRNNQMVTDVYALRATLNNARSEAITRRAPVVVCPSSDGATCLASNDWSNGYITFVAMNNNTAPDPNDPDEELIQWEPRDRAMNIFYSNSEQQVIFNARGTALDYEGTFEFCDERGTEDARALILNPVGSVSSATDTDTNGIVNDHGGADVTCS</sequence>
<dbReference type="Gene3D" id="3.55.40.10">
    <property type="entry name" value="minor pseudopilin epsh domain"/>
    <property type="match status" value="1"/>
</dbReference>
<dbReference type="GO" id="GO:0005886">
    <property type="term" value="C:plasma membrane"/>
    <property type="evidence" value="ECO:0007669"/>
    <property type="project" value="UniProtKB-SubCell"/>
</dbReference>
<evidence type="ECO:0000313" key="14">
    <source>
        <dbReference type="Proteomes" id="UP000326287"/>
    </source>
</evidence>
<evidence type="ECO:0000256" key="5">
    <source>
        <dbReference type="ARBA" id="ARBA00022519"/>
    </source>
</evidence>
<evidence type="ECO:0000256" key="2">
    <source>
        <dbReference type="ARBA" id="ARBA00021549"/>
    </source>
</evidence>
<keyword evidence="7 11" id="KW-1133">Transmembrane helix</keyword>
<evidence type="ECO:0000256" key="4">
    <source>
        <dbReference type="ARBA" id="ARBA00022481"/>
    </source>
</evidence>
<evidence type="ECO:0000256" key="10">
    <source>
        <dbReference type="ARBA" id="ARBA00030775"/>
    </source>
</evidence>
<dbReference type="InterPro" id="IPR012902">
    <property type="entry name" value="N_methyl_site"/>
</dbReference>
<name>A0A5P9NNC6_9GAMM</name>
<evidence type="ECO:0000259" key="12">
    <source>
        <dbReference type="Pfam" id="PF12019"/>
    </source>
</evidence>
<evidence type="ECO:0000313" key="13">
    <source>
        <dbReference type="EMBL" id="QFU76996.1"/>
    </source>
</evidence>
<evidence type="ECO:0000256" key="9">
    <source>
        <dbReference type="ARBA" id="ARBA00025772"/>
    </source>
</evidence>
<dbReference type="InterPro" id="IPR022346">
    <property type="entry name" value="T2SS_GspH"/>
</dbReference>
<dbReference type="Proteomes" id="UP000326287">
    <property type="component" value="Chromosome"/>
</dbReference>
<dbReference type="Pfam" id="PF12019">
    <property type="entry name" value="GspH"/>
    <property type="match status" value="1"/>
</dbReference>
<protein>
    <recommendedName>
        <fullName evidence="2">Type II secretion system protein H</fullName>
    </recommendedName>
    <alternativeName>
        <fullName evidence="10">General secretion pathway protein H</fullName>
    </alternativeName>
</protein>
<evidence type="ECO:0000256" key="1">
    <source>
        <dbReference type="ARBA" id="ARBA00004377"/>
    </source>
</evidence>
<dbReference type="GO" id="GO:0015628">
    <property type="term" value="P:protein secretion by the type II secretion system"/>
    <property type="evidence" value="ECO:0007669"/>
    <property type="project" value="InterPro"/>
</dbReference>
<evidence type="ECO:0000256" key="7">
    <source>
        <dbReference type="ARBA" id="ARBA00022989"/>
    </source>
</evidence>
<evidence type="ECO:0000256" key="3">
    <source>
        <dbReference type="ARBA" id="ARBA00022475"/>
    </source>
</evidence>
<dbReference type="GO" id="GO:0015627">
    <property type="term" value="C:type II protein secretion system complex"/>
    <property type="evidence" value="ECO:0007669"/>
    <property type="project" value="InterPro"/>
</dbReference>
<evidence type="ECO:0000256" key="11">
    <source>
        <dbReference type="SAM" id="Phobius"/>
    </source>
</evidence>
<keyword evidence="5" id="KW-0997">Cell inner membrane</keyword>
<keyword evidence="3" id="KW-1003">Cell membrane</keyword>
<dbReference type="Pfam" id="PF07963">
    <property type="entry name" value="N_methyl"/>
    <property type="match status" value="1"/>
</dbReference>
<dbReference type="NCBIfam" id="TIGR02532">
    <property type="entry name" value="IV_pilin_GFxxxE"/>
    <property type="match status" value="1"/>
</dbReference>
<feature type="domain" description="General secretion pathway GspH" evidence="12">
    <location>
        <begin position="57"/>
        <end position="174"/>
    </location>
</feature>
<proteinExistence type="inferred from homology"/>
<evidence type="ECO:0000256" key="8">
    <source>
        <dbReference type="ARBA" id="ARBA00023136"/>
    </source>
</evidence>